<keyword evidence="1 4" id="KW-0560">Oxidoreductase</keyword>
<dbReference type="GO" id="GO:0008113">
    <property type="term" value="F:peptide-methionine (S)-S-oxide reductase activity"/>
    <property type="evidence" value="ECO:0007669"/>
    <property type="project" value="UniProtKB-UniRule"/>
</dbReference>
<evidence type="ECO:0000256" key="1">
    <source>
        <dbReference type="ARBA" id="ARBA00023002"/>
    </source>
</evidence>
<dbReference type="PANTHER" id="PTHR43774">
    <property type="entry name" value="PEPTIDE METHIONINE SULFOXIDE REDUCTASE"/>
    <property type="match status" value="1"/>
</dbReference>
<feature type="chain" id="PRO_5031100515" description="Peptide methionine sulfoxide reductase MsrA" evidence="5">
    <location>
        <begin position="30"/>
        <end position="222"/>
    </location>
</feature>
<dbReference type="HAMAP" id="MF_01401">
    <property type="entry name" value="MsrA"/>
    <property type="match status" value="1"/>
</dbReference>
<dbReference type="Proteomes" id="UP000589984">
    <property type="component" value="Unassembled WGS sequence"/>
</dbReference>
<dbReference type="Gene3D" id="3.30.1060.10">
    <property type="entry name" value="Peptide methionine sulphoxide reductase MsrA"/>
    <property type="match status" value="1"/>
</dbReference>
<dbReference type="NCBIfam" id="TIGR00401">
    <property type="entry name" value="msrA"/>
    <property type="match status" value="1"/>
</dbReference>
<comment type="catalytic activity">
    <reaction evidence="3 4">
        <text>[thioredoxin]-disulfide + L-methionine + H2O = L-methionine (S)-S-oxide + [thioredoxin]-dithiol</text>
        <dbReference type="Rhea" id="RHEA:19993"/>
        <dbReference type="Rhea" id="RHEA-COMP:10698"/>
        <dbReference type="Rhea" id="RHEA-COMP:10700"/>
        <dbReference type="ChEBI" id="CHEBI:15377"/>
        <dbReference type="ChEBI" id="CHEBI:29950"/>
        <dbReference type="ChEBI" id="CHEBI:50058"/>
        <dbReference type="ChEBI" id="CHEBI:57844"/>
        <dbReference type="ChEBI" id="CHEBI:58772"/>
        <dbReference type="EC" id="1.8.4.11"/>
    </reaction>
</comment>
<evidence type="ECO:0000256" key="4">
    <source>
        <dbReference type="HAMAP-Rule" id="MF_01401"/>
    </source>
</evidence>
<evidence type="ECO:0000256" key="3">
    <source>
        <dbReference type="ARBA" id="ARBA00048782"/>
    </source>
</evidence>
<evidence type="ECO:0000313" key="8">
    <source>
        <dbReference type="Proteomes" id="UP000589984"/>
    </source>
</evidence>
<dbReference type="InterPro" id="IPR036509">
    <property type="entry name" value="Met_Sox_Rdtase_MsrA_sf"/>
</dbReference>
<comment type="function">
    <text evidence="4">Has an important function as a repair enzyme for proteins that have been inactivated by oxidation. Catalyzes the reversible oxidation-reduction of methionine sulfoxide in proteins to methionine.</text>
</comment>
<dbReference type="PANTHER" id="PTHR43774:SF1">
    <property type="entry name" value="PEPTIDE METHIONINE SULFOXIDE REDUCTASE MSRA 2"/>
    <property type="match status" value="1"/>
</dbReference>
<dbReference type="Pfam" id="PF01625">
    <property type="entry name" value="PMSR"/>
    <property type="match status" value="1"/>
</dbReference>
<comment type="caution">
    <text evidence="7">The sequence shown here is derived from an EMBL/GenBank/DDBJ whole genome shotgun (WGS) entry which is preliminary data.</text>
</comment>
<dbReference type="EC" id="1.8.4.11" evidence="4"/>
<feature type="domain" description="Peptide methionine sulphoxide reductase MsrA" evidence="6">
    <location>
        <begin position="47"/>
        <end position="196"/>
    </location>
</feature>
<dbReference type="EMBL" id="JABWCV010000001">
    <property type="protein sequence ID" value="NVF12585.1"/>
    <property type="molecule type" value="Genomic_DNA"/>
</dbReference>
<evidence type="ECO:0000256" key="5">
    <source>
        <dbReference type="SAM" id="SignalP"/>
    </source>
</evidence>
<comment type="catalytic activity">
    <reaction evidence="2 4">
        <text>L-methionyl-[protein] + [thioredoxin]-disulfide + H2O = L-methionyl-(S)-S-oxide-[protein] + [thioredoxin]-dithiol</text>
        <dbReference type="Rhea" id="RHEA:14217"/>
        <dbReference type="Rhea" id="RHEA-COMP:10698"/>
        <dbReference type="Rhea" id="RHEA-COMP:10700"/>
        <dbReference type="Rhea" id="RHEA-COMP:12313"/>
        <dbReference type="Rhea" id="RHEA-COMP:12315"/>
        <dbReference type="ChEBI" id="CHEBI:15377"/>
        <dbReference type="ChEBI" id="CHEBI:16044"/>
        <dbReference type="ChEBI" id="CHEBI:29950"/>
        <dbReference type="ChEBI" id="CHEBI:44120"/>
        <dbReference type="ChEBI" id="CHEBI:50058"/>
        <dbReference type="EC" id="1.8.4.11"/>
    </reaction>
</comment>
<dbReference type="RefSeq" id="WP_176301861.1">
    <property type="nucleotide sequence ID" value="NZ_JABWCV010000001.1"/>
</dbReference>
<gene>
    <name evidence="4 7" type="primary">msrA</name>
    <name evidence="7" type="ORF">HUO07_00125</name>
</gene>
<dbReference type="InterPro" id="IPR002569">
    <property type="entry name" value="Met_Sox_Rdtase_MsrA_dom"/>
</dbReference>
<organism evidence="7 8">
    <name type="scientific">Vreelandella maris</name>
    <dbReference type="NCBI Taxonomy" id="2729617"/>
    <lineage>
        <taxon>Bacteria</taxon>
        <taxon>Pseudomonadati</taxon>
        <taxon>Pseudomonadota</taxon>
        <taxon>Gammaproteobacteria</taxon>
        <taxon>Oceanospirillales</taxon>
        <taxon>Halomonadaceae</taxon>
        <taxon>Vreelandella</taxon>
    </lineage>
</organism>
<feature type="signal peptide" evidence="5">
    <location>
        <begin position="1"/>
        <end position="29"/>
    </location>
</feature>
<accession>A0A7Y6V766</accession>
<dbReference type="AlphaFoldDB" id="A0A7Y6V766"/>
<dbReference type="SUPFAM" id="SSF55068">
    <property type="entry name" value="Peptide methionine sulfoxide reductase"/>
    <property type="match status" value="1"/>
</dbReference>
<name>A0A7Y6V766_9GAMM</name>
<comment type="similarity">
    <text evidence="4">Belongs to the MsrA Met sulfoxide reductase family.</text>
</comment>
<keyword evidence="5" id="KW-0732">Signal</keyword>
<evidence type="ECO:0000256" key="2">
    <source>
        <dbReference type="ARBA" id="ARBA00047806"/>
    </source>
</evidence>
<feature type="active site" evidence="4">
    <location>
        <position position="54"/>
    </location>
</feature>
<evidence type="ECO:0000259" key="6">
    <source>
        <dbReference type="Pfam" id="PF01625"/>
    </source>
</evidence>
<protein>
    <recommendedName>
        <fullName evidence="4">Peptide methionine sulfoxide reductase MsrA</fullName>
        <shortName evidence="4">Protein-methionine-S-oxide reductase</shortName>
        <ecNumber evidence="4">1.8.4.11</ecNumber>
    </recommendedName>
    <alternativeName>
        <fullName evidence="4">Peptide-methionine (S)-S-oxide reductase</fullName>
        <shortName evidence="4">Peptide Met(O) reductase</shortName>
    </alternativeName>
</protein>
<sequence>MTRLPFSRPLTLCVLAAAGLASTSLYAQATQAQSSQAPSSQAQGSAEATFAGGCFWCMEPPYDNQPGVSATISGYIGGELENPTYEDISRGGTGHAEVVQIEYDSEKISYEQLLEIFWRNIDPFAVDRQFCDVGDQYRSAIFYHDEEQRELAEASKAEMEARFDREIATQIVPATTFWAAEEYHQNYYQKNPVRYKFYRFSCGRDGRLEEVWGEEAGGPTFE</sequence>
<proteinExistence type="inferred from homology"/>
<evidence type="ECO:0000313" key="7">
    <source>
        <dbReference type="EMBL" id="NVF12585.1"/>
    </source>
</evidence>
<keyword evidence="8" id="KW-1185">Reference proteome</keyword>
<reference evidence="7 8" key="1">
    <citation type="submission" date="2020-06" db="EMBL/GenBank/DDBJ databases">
        <title>Halomonas sp. QX-1 draft genome sequence.</title>
        <authorList>
            <person name="Qiu X."/>
        </authorList>
    </citation>
    <scope>NUCLEOTIDE SEQUENCE [LARGE SCALE GENOMIC DNA]</scope>
    <source>
        <strain evidence="7 8">QX-1</strain>
    </source>
</reference>